<gene>
    <name evidence="4" type="ORF">BDY21DRAFT_342983</name>
</gene>
<proteinExistence type="predicted"/>
<feature type="compositionally biased region" description="Low complexity" evidence="1">
    <location>
        <begin position="11"/>
        <end position="30"/>
    </location>
</feature>
<feature type="region of interest" description="Disordered" evidence="1">
    <location>
        <begin position="182"/>
        <end position="206"/>
    </location>
</feature>
<dbReference type="OrthoDB" id="5384459at2759"/>
<reference evidence="4" key="1">
    <citation type="journal article" date="2020" name="Stud. Mycol.">
        <title>101 Dothideomycetes genomes: a test case for predicting lifestyles and emergence of pathogens.</title>
        <authorList>
            <person name="Haridas S."/>
            <person name="Albert R."/>
            <person name="Binder M."/>
            <person name="Bloem J."/>
            <person name="Labutti K."/>
            <person name="Salamov A."/>
            <person name="Andreopoulos B."/>
            <person name="Baker S."/>
            <person name="Barry K."/>
            <person name="Bills G."/>
            <person name="Bluhm B."/>
            <person name="Cannon C."/>
            <person name="Castanera R."/>
            <person name="Culley D."/>
            <person name="Daum C."/>
            <person name="Ezra D."/>
            <person name="Gonzalez J."/>
            <person name="Henrissat B."/>
            <person name="Kuo A."/>
            <person name="Liang C."/>
            <person name="Lipzen A."/>
            <person name="Lutzoni F."/>
            <person name="Magnuson J."/>
            <person name="Mondo S."/>
            <person name="Nolan M."/>
            <person name="Ohm R."/>
            <person name="Pangilinan J."/>
            <person name="Park H.-J."/>
            <person name="Ramirez L."/>
            <person name="Alfaro M."/>
            <person name="Sun H."/>
            <person name="Tritt A."/>
            <person name="Yoshinaga Y."/>
            <person name="Zwiers L.-H."/>
            <person name="Turgeon B."/>
            <person name="Goodwin S."/>
            <person name="Spatafora J."/>
            <person name="Crous P."/>
            <person name="Grigoriev I."/>
        </authorList>
    </citation>
    <scope>NUCLEOTIDE SEQUENCE</scope>
    <source>
        <strain evidence="4">ATCC 16933</strain>
    </source>
</reference>
<evidence type="ECO:0000259" key="3">
    <source>
        <dbReference type="Pfam" id="PF25130"/>
    </source>
</evidence>
<feature type="region of interest" description="Disordered" evidence="1">
    <location>
        <begin position="158"/>
        <end position="177"/>
    </location>
</feature>
<evidence type="ECO:0000256" key="1">
    <source>
        <dbReference type="SAM" id="MobiDB-lite"/>
    </source>
</evidence>
<keyword evidence="2" id="KW-1133">Transmembrane helix</keyword>
<feature type="region of interest" description="Disordered" evidence="1">
    <location>
        <begin position="1"/>
        <end position="54"/>
    </location>
</feature>
<dbReference type="PANTHER" id="PTHR42078">
    <property type="entry name" value="GLUCAN 1, 4-ALPHA-GLUCOSIDASE"/>
    <property type="match status" value="1"/>
</dbReference>
<dbReference type="PANTHER" id="PTHR42078:SF1">
    <property type="entry name" value="GLUCAN 1, 4-ALPHA-GLUCOSIDASE"/>
    <property type="match status" value="1"/>
</dbReference>
<feature type="compositionally biased region" description="Polar residues" evidence="1">
    <location>
        <begin position="158"/>
        <end position="174"/>
    </location>
</feature>
<feature type="transmembrane region" description="Helical" evidence="2">
    <location>
        <begin position="230"/>
        <end position="257"/>
    </location>
</feature>
<keyword evidence="2" id="KW-0472">Membrane</keyword>
<name>A0A6A6P1E8_9PEZI</name>
<dbReference type="Pfam" id="PF25130">
    <property type="entry name" value="DUF7820"/>
    <property type="match status" value="1"/>
</dbReference>
<evidence type="ECO:0000313" key="5">
    <source>
        <dbReference type="Proteomes" id="UP000799766"/>
    </source>
</evidence>
<evidence type="ECO:0000313" key="4">
    <source>
        <dbReference type="EMBL" id="KAF2457861.1"/>
    </source>
</evidence>
<feature type="compositionally biased region" description="Polar residues" evidence="1">
    <location>
        <begin position="186"/>
        <end position="206"/>
    </location>
</feature>
<dbReference type="InterPro" id="IPR056722">
    <property type="entry name" value="DUF7820"/>
</dbReference>
<keyword evidence="2" id="KW-0812">Transmembrane</keyword>
<feature type="region of interest" description="Disordered" evidence="1">
    <location>
        <begin position="491"/>
        <end position="532"/>
    </location>
</feature>
<dbReference type="EMBL" id="MU001679">
    <property type="protein sequence ID" value="KAF2457861.1"/>
    <property type="molecule type" value="Genomic_DNA"/>
</dbReference>
<sequence length="626" mass="67934">MTAHPNHPHNTASLRRSTSSASSFATTNRSQSPFQAASHPYGMYPQGTGVARSSSVVTSSTIRAPQRPLSGHHGPAHPYGLYPQNVFEDPDEEMANRPQPIPVGFPGHTGGFHRQIGPDGEEQDIIGPDGHTEQLPPYTRFPDEGHAKTAFTPLTVTTSNVDNGAETTNSNDTLVPNGGAAVTSPHRVSSTDVPFTNVSIDNGSSDMSEKKWKEKTWREKRKTKVLFGKISFCTVLVVVSVVVIIAIVVGAVIGAFFTKNKITDDSPSATVTVVSTASMFDASVLSVTPTDLPALPTGVWNLPFESPEESQYDCIADADAIAAWSCKIEDQPPAKIRVIGGQTNSLSGISISPMDSSSNAISYGPQIPDLFVQDLVLVSDLDDTQRGPAWHFQTTYDKIVVLRQEDFTAGLDRADKRQLIEVDLDDAFGSRAQVVAGERPWVCIWNSTFVEGFVFVTQNSSAVARSSALEASASTTSSSLSSTSTFPSFTTSTFADTSAPDPTTGPSGPRYQDDDSDDDDDQTWPGLMPFMPRDAIPTDTVIDLFPRVVKVEERRIPGNPNQPYCQEMQLLDDQTLAPVHDENEEPIIYNIPEVGASDEYTDPSDRMGRRKRTESDTNCHCQWVMA</sequence>
<accession>A0A6A6P1E8</accession>
<protein>
    <recommendedName>
        <fullName evidence="3">DUF7820 domain-containing protein</fullName>
    </recommendedName>
</protein>
<organism evidence="4 5">
    <name type="scientific">Lineolata rhizophorae</name>
    <dbReference type="NCBI Taxonomy" id="578093"/>
    <lineage>
        <taxon>Eukaryota</taxon>
        <taxon>Fungi</taxon>
        <taxon>Dikarya</taxon>
        <taxon>Ascomycota</taxon>
        <taxon>Pezizomycotina</taxon>
        <taxon>Dothideomycetes</taxon>
        <taxon>Dothideomycetes incertae sedis</taxon>
        <taxon>Lineolatales</taxon>
        <taxon>Lineolataceae</taxon>
        <taxon>Lineolata</taxon>
    </lineage>
</organism>
<feature type="domain" description="DUF7820" evidence="3">
    <location>
        <begin position="276"/>
        <end position="624"/>
    </location>
</feature>
<dbReference type="AlphaFoldDB" id="A0A6A6P1E8"/>
<keyword evidence="5" id="KW-1185">Reference proteome</keyword>
<dbReference type="Proteomes" id="UP000799766">
    <property type="component" value="Unassembled WGS sequence"/>
</dbReference>
<evidence type="ECO:0000256" key="2">
    <source>
        <dbReference type="SAM" id="Phobius"/>
    </source>
</evidence>